<name>A0A8H9L8T3_9DEIO</name>
<reference evidence="2" key="1">
    <citation type="journal article" date="2019" name="Int. J. Syst. Evol. Microbiol.">
        <title>The Global Catalogue of Microorganisms (GCM) 10K type strain sequencing project: providing services to taxonomists for standard genome sequencing and annotation.</title>
        <authorList>
            <consortium name="The Broad Institute Genomics Platform"/>
            <consortium name="The Broad Institute Genome Sequencing Center for Infectious Disease"/>
            <person name="Wu L."/>
            <person name="Ma J."/>
        </authorList>
    </citation>
    <scope>NUCLEOTIDE SEQUENCE [LARGE SCALE GENOMIC DNA]</scope>
    <source>
        <strain evidence="2">JCM 31047</strain>
    </source>
</reference>
<dbReference type="AlphaFoldDB" id="A0A8H9L8T3"/>
<comment type="caution">
    <text evidence="1">The sequence shown here is derived from an EMBL/GenBank/DDBJ whole genome shotgun (WGS) entry which is preliminary data.</text>
</comment>
<evidence type="ECO:0000313" key="1">
    <source>
        <dbReference type="EMBL" id="GGM60854.1"/>
    </source>
</evidence>
<accession>A0A8H9L8T3</accession>
<organism evidence="1 2">
    <name type="scientific">Deinococcus arenae</name>
    <dbReference type="NCBI Taxonomy" id="1452751"/>
    <lineage>
        <taxon>Bacteria</taxon>
        <taxon>Thermotogati</taxon>
        <taxon>Deinococcota</taxon>
        <taxon>Deinococci</taxon>
        <taxon>Deinococcales</taxon>
        <taxon>Deinococcaceae</taxon>
        <taxon>Deinococcus</taxon>
    </lineage>
</organism>
<dbReference type="Proteomes" id="UP000600547">
    <property type="component" value="Unassembled WGS sequence"/>
</dbReference>
<keyword evidence="2" id="KW-1185">Reference proteome</keyword>
<protein>
    <submittedName>
        <fullName evidence="1">Uncharacterized protein</fullName>
    </submittedName>
</protein>
<dbReference type="EMBL" id="BMQG01000057">
    <property type="protein sequence ID" value="GGM60854.1"/>
    <property type="molecule type" value="Genomic_DNA"/>
</dbReference>
<proteinExistence type="predicted"/>
<gene>
    <name evidence="1" type="ORF">GCM10008956_40590</name>
</gene>
<sequence length="90" mass="10016">MMVAMAVWHGVLVHSGNTYAAQVWETMGHDSDWSHWHRLAAGVEGTSTLQERSQAALSLYLVTAQNIEPLLSEEALEVMREVRRQIQAAG</sequence>
<evidence type="ECO:0000313" key="2">
    <source>
        <dbReference type="Proteomes" id="UP000600547"/>
    </source>
</evidence>